<organism evidence="2">
    <name type="scientific">Daucus carota subsp. sativus</name>
    <name type="common">Carrot</name>
    <dbReference type="NCBI Taxonomy" id="79200"/>
    <lineage>
        <taxon>Eukaryota</taxon>
        <taxon>Viridiplantae</taxon>
        <taxon>Streptophyta</taxon>
        <taxon>Embryophyta</taxon>
        <taxon>Tracheophyta</taxon>
        <taxon>Spermatophyta</taxon>
        <taxon>Magnoliopsida</taxon>
        <taxon>eudicotyledons</taxon>
        <taxon>Gunneridae</taxon>
        <taxon>Pentapetalae</taxon>
        <taxon>asterids</taxon>
        <taxon>campanulids</taxon>
        <taxon>Apiales</taxon>
        <taxon>Apiaceae</taxon>
        <taxon>Apioideae</taxon>
        <taxon>Scandiceae</taxon>
        <taxon>Daucinae</taxon>
        <taxon>Daucus</taxon>
        <taxon>Daucus sect. Daucus</taxon>
    </lineage>
</organism>
<dbReference type="AlphaFoldDB" id="A0A175YNM5"/>
<feature type="compositionally biased region" description="Polar residues" evidence="1">
    <location>
        <begin position="86"/>
        <end position="101"/>
    </location>
</feature>
<feature type="compositionally biased region" description="Polar residues" evidence="1">
    <location>
        <begin position="121"/>
        <end position="137"/>
    </location>
</feature>
<name>A0A175YNM5_DAUCS</name>
<accession>A0A175YNM5</accession>
<dbReference type="EMBL" id="LNRQ01000008">
    <property type="protein sequence ID" value="KZM85205.1"/>
    <property type="molecule type" value="Genomic_DNA"/>
</dbReference>
<dbReference type="OMA" id="CDECETE"/>
<gene>
    <name evidence="2" type="ORF">DCAR_027373</name>
</gene>
<sequence length="269" mass="30718">MTTTTTANNHHETTVPPTIIVEQCSSCNSSKRKPLHHFLDTQQNDHHLSKKPNLSQLYSQFTNIHISSPETLRRAFSAPTSPPMQPFSNPLTPENNTNKSQTVLPRCASDPTPVLGFPVSSPESKIGNSSGNWTVKANTAPLPPRWNPMIRRRRRIEAARQMRRKREETRSQEKVKKMREIIGVTSRWLRRIAQDDQEKEQEQEGSQDTRVVQIPKEGENVGEKCDPETEEEAVSVEKIGECLVLQFKCNCSKTYQILLYGDVCYYKLM</sequence>
<reference evidence="2" key="1">
    <citation type="journal article" date="2016" name="Nat. Genet.">
        <title>A high-quality carrot genome assembly provides new insights into carotenoid accumulation and asterid genome evolution.</title>
        <authorList>
            <person name="Iorizzo M."/>
            <person name="Ellison S."/>
            <person name="Senalik D."/>
            <person name="Zeng P."/>
            <person name="Satapoomin P."/>
            <person name="Huang J."/>
            <person name="Bowman M."/>
            <person name="Iovene M."/>
            <person name="Sanseverino W."/>
            <person name="Cavagnaro P."/>
            <person name="Yildiz M."/>
            <person name="Macko-Podgorni A."/>
            <person name="Moranska E."/>
            <person name="Grzebelus E."/>
            <person name="Grzebelus D."/>
            <person name="Ashrafi H."/>
            <person name="Zheng Z."/>
            <person name="Cheng S."/>
            <person name="Spooner D."/>
            <person name="Van Deynze A."/>
            <person name="Simon P."/>
        </authorList>
    </citation>
    <scope>NUCLEOTIDE SEQUENCE [LARGE SCALE GENOMIC DNA]</scope>
    <source>
        <tissue evidence="2">Leaf</tissue>
    </source>
</reference>
<protein>
    <submittedName>
        <fullName evidence="2">Uncharacterized protein</fullName>
    </submittedName>
</protein>
<evidence type="ECO:0000313" key="2">
    <source>
        <dbReference type="EMBL" id="KZM85205.1"/>
    </source>
</evidence>
<evidence type="ECO:0000256" key="1">
    <source>
        <dbReference type="SAM" id="MobiDB-lite"/>
    </source>
</evidence>
<dbReference type="Gramene" id="KZM85205">
    <property type="protein sequence ID" value="KZM85205"/>
    <property type="gene ID" value="DCAR_027373"/>
</dbReference>
<feature type="region of interest" description="Disordered" evidence="1">
    <location>
        <begin position="76"/>
        <end position="101"/>
    </location>
</feature>
<feature type="region of interest" description="Disordered" evidence="1">
    <location>
        <begin position="121"/>
        <end position="146"/>
    </location>
</feature>
<proteinExistence type="predicted"/>
<comment type="caution">
    <text evidence="2">The sequence shown here is derived from an EMBL/GenBank/DDBJ whole genome shotgun (WGS) entry which is preliminary data.</text>
</comment>